<dbReference type="AlphaFoldDB" id="A0A1F6VCY4"/>
<name>A0A1F6VCY4_9PROT</name>
<dbReference type="InterPro" id="IPR057691">
    <property type="entry name" value="DUF7931"/>
</dbReference>
<proteinExistence type="predicted"/>
<evidence type="ECO:0000259" key="1">
    <source>
        <dbReference type="Pfam" id="PF25559"/>
    </source>
</evidence>
<evidence type="ECO:0000313" key="2">
    <source>
        <dbReference type="EMBL" id="OGI67523.1"/>
    </source>
</evidence>
<organism evidence="2 3">
    <name type="scientific">Candidatus Muproteobacteria bacterium RBG_16_60_9</name>
    <dbReference type="NCBI Taxonomy" id="1817755"/>
    <lineage>
        <taxon>Bacteria</taxon>
        <taxon>Pseudomonadati</taxon>
        <taxon>Pseudomonadota</taxon>
        <taxon>Candidatus Muproteobacteria</taxon>
    </lineage>
</organism>
<dbReference type="Pfam" id="PF25559">
    <property type="entry name" value="DUF7931"/>
    <property type="match status" value="1"/>
</dbReference>
<dbReference type="Proteomes" id="UP000179076">
    <property type="component" value="Unassembled WGS sequence"/>
</dbReference>
<sequence>MTQSETSGDRANPALTEGLVKGSEGLARAVTALLRSARRQVRLFAPYLDPNVFHTAAVTGAMTRFGAQHLHNRVQILIEDVAQVRRDNGRLVEIARRLADAVEIREVEDNDRGARDLFLLADRATFLLQEDVGRNDGVVSARAPQEAAQLIGRFDALWERATPVALRTLGL</sequence>
<reference evidence="2 3" key="1">
    <citation type="journal article" date="2016" name="Nat. Commun.">
        <title>Thousands of microbial genomes shed light on interconnected biogeochemical processes in an aquifer system.</title>
        <authorList>
            <person name="Anantharaman K."/>
            <person name="Brown C.T."/>
            <person name="Hug L.A."/>
            <person name="Sharon I."/>
            <person name="Castelle C.J."/>
            <person name="Probst A.J."/>
            <person name="Thomas B.C."/>
            <person name="Singh A."/>
            <person name="Wilkins M.J."/>
            <person name="Karaoz U."/>
            <person name="Brodie E.L."/>
            <person name="Williams K.H."/>
            <person name="Hubbard S.S."/>
            <person name="Banfield J.F."/>
        </authorList>
    </citation>
    <scope>NUCLEOTIDE SEQUENCE [LARGE SCALE GENOMIC DNA]</scope>
</reference>
<protein>
    <recommendedName>
        <fullName evidence="1">DUF7931 domain-containing protein</fullName>
    </recommendedName>
</protein>
<accession>A0A1F6VCY4</accession>
<dbReference type="EMBL" id="MFSP01000058">
    <property type="protein sequence ID" value="OGI67523.1"/>
    <property type="molecule type" value="Genomic_DNA"/>
</dbReference>
<feature type="domain" description="DUF7931" evidence="1">
    <location>
        <begin position="25"/>
        <end position="164"/>
    </location>
</feature>
<gene>
    <name evidence="2" type="ORF">A2W18_05285</name>
</gene>
<evidence type="ECO:0000313" key="3">
    <source>
        <dbReference type="Proteomes" id="UP000179076"/>
    </source>
</evidence>
<comment type="caution">
    <text evidence="2">The sequence shown here is derived from an EMBL/GenBank/DDBJ whole genome shotgun (WGS) entry which is preliminary data.</text>
</comment>